<dbReference type="FunFam" id="3.40.50.12280:FF:000002">
    <property type="entry name" value="NADH-quinone oxidoreductase subunit B"/>
    <property type="match status" value="1"/>
</dbReference>
<keyword evidence="8 12" id="KW-0408">Iron</keyword>
<dbReference type="GO" id="GO:0045271">
    <property type="term" value="C:respiratory chain complex I"/>
    <property type="evidence" value="ECO:0007669"/>
    <property type="project" value="TreeGrafter"/>
</dbReference>
<dbReference type="NCBIfam" id="NF005012">
    <property type="entry name" value="PRK06411.1"/>
    <property type="match status" value="1"/>
</dbReference>
<dbReference type="HAMAP" id="MF_01356">
    <property type="entry name" value="NDH1_NuoB"/>
    <property type="match status" value="1"/>
</dbReference>
<keyword evidence="2 12" id="KW-0813">Transport</keyword>
<dbReference type="Gene3D" id="3.40.50.12280">
    <property type="match status" value="1"/>
</dbReference>
<dbReference type="InterPro" id="IPR006138">
    <property type="entry name" value="NADH_UQ_OxRdtase_20Kd_su"/>
</dbReference>
<evidence type="ECO:0000256" key="1">
    <source>
        <dbReference type="ARBA" id="ARBA00009173"/>
    </source>
</evidence>
<evidence type="ECO:0000313" key="15">
    <source>
        <dbReference type="EMBL" id="MBU2689587.1"/>
    </source>
</evidence>
<comment type="similarity">
    <text evidence="1 12 13">Belongs to the complex I 20 kDa subunit family.</text>
</comment>
<dbReference type="EMBL" id="JAHJDP010000012">
    <property type="protein sequence ID" value="MBU2689587.1"/>
    <property type="molecule type" value="Genomic_DNA"/>
</dbReference>
<evidence type="ECO:0000313" key="16">
    <source>
        <dbReference type="Proteomes" id="UP000777784"/>
    </source>
</evidence>
<evidence type="ECO:0000256" key="4">
    <source>
        <dbReference type="ARBA" id="ARBA00022485"/>
    </source>
</evidence>
<keyword evidence="6 12" id="KW-0479">Metal-binding</keyword>
<comment type="caution">
    <text evidence="15">The sequence shown here is derived from an EMBL/GenBank/DDBJ whole genome shotgun (WGS) entry which is preliminary data.</text>
</comment>
<keyword evidence="11 12" id="KW-0472">Membrane</keyword>
<evidence type="ECO:0000256" key="7">
    <source>
        <dbReference type="ARBA" id="ARBA00022967"/>
    </source>
</evidence>
<evidence type="ECO:0000256" key="10">
    <source>
        <dbReference type="ARBA" id="ARBA00023027"/>
    </source>
</evidence>
<protein>
    <recommendedName>
        <fullName evidence="12">NADH-quinone oxidoreductase subunit B</fullName>
        <ecNumber evidence="12">7.1.1.-</ecNumber>
    </recommendedName>
    <alternativeName>
        <fullName evidence="12">NADH dehydrogenase I subunit B</fullName>
    </alternativeName>
    <alternativeName>
        <fullName evidence="12">NDH-1 subunit B</fullName>
    </alternativeName>
</protein>
<proteinExistence type="inferred from homology"/>
<feature type="binding site" evidence="12">
    <location>
        <position position="40"/>
    </location>
    <ligand>
        <name>[4Fe-4S] cluster</name>
        <dbReference type="ChEBI" id="CHEBI:49883"/>
    </ligand>
</feature>
<dbReference type="InterPro" id="IPR006137">
    <property type="entry name" value="NADH_UbQ_OxRdtase-like_20kDa"/>
</dbReference>
<reference evidence="15" key="1">
    <citation type="submission" date="2021-05" db="EMBL/GenBank/DDBJ databases">
        <title>Energy efficiency and biological interactions define the core microbiome of deep oligotrophic groundwater.</title>
        <authorList>
            <person name="Mehrshad M."/>
            <person name="Lopez-Fernandez M."/>
            <person name="Bell E."/>
            <person name="Bernier-Latmani R."/>
            <person name="Bertilsson S."/>
            <person name="Dopson M."/>
        </authorList>
    </citation>
    <scope>NUCLEOTIDE SEQUENCE</scope>
    <source>
        <strain evidence="15">Modern_marine.mb.64</strain>
    </source>
</reference>
<dbReference type="NCBIfam" id="TIGR01957">
    <property type="entry name" value="nuoB_fam"/>
    <property type="match status" value="1"/>
</dbReference>
<comment type="function">
    <text evidence="12">NDH-1 shuttles electrons from NADH, via FMN and iron-sulfur (Fe-S) centers, to quinones in the respiratory chain. The immediate electron acceptor for the enzyme in this species is believed to be ubiquinone. Couples the redox reaction to proton translocation (for every two electrons transferred, four hydrogen ions are translocated across the cytoplasmic membrane), and thus conserves the redox energy in a proton gradient.</text>
</comment>
<accession>A0A948W259</accession>
<evidence type="ECO:0000256" key="5">
    <source>
        <dbReference type="ARBA" id="ARBA00022719"/>
    </source>
</evidence>
<sequence>MRETDLRSTEGNVLLTSLEAAVGWGRGNSLWPLTFGLACCAIEMMATGMARFDIDRFGSGPFRPSPRQADVMIVSGTVTHQMASRIKRLYDQMSEPKYVISMGSCANSGGPYVDHGYSVLKGVDKIIPVDVYITGCPPRPEALLDGLLTLQKMVKKMGLVRSGRGDRDKYEPVVIQG</sequence>
<evidence type="ECO:0000256" key="13">
    <source>
        <dbReference type="RuleBase" id="RU004464"/>
    </source>
</evidence>
<keyword evidence="5 12" id="KW-0874">Quinone</keyword>
<evidence type="ECO:0000256" key="9">
    <source>
        <dbReference type="ARBA" id="ARBA00023014"/>
    </source>
</evidence>
<evidence type="ECO:0000256" key="6">
    <source>
        <dbReference type="ARBA" id="ARBA00022723"/>
    </source>
</evidence>
<dbReference type="SUPFAM" id="SSF56770">
    <property type="entry name" value="HydA/Nqo6-like"/>
    <property type="match status" value="1"/>
</dbReference>
<dbReference type="GO" id="GO:0009060">
    <property type="term" value="P:aerobic respiration"/>
    <property type="evidence" value="ECO:0007669"/>
    <property type="project" value="TreeGrafter"/>
</dbReference>
<evidence type="ECO:0000256" key="2">
    <source>
        <dbReference type="ARBA" id="ARBA00022448"/>
    </source>
</evidence>
<comment type="cofactor">
    <cofactor evidence="12">
        <name>[4Fe-4S] cluster</name>
        <dbReference type="ChEBI" id="CHEBI:49883"/>
    </cofactor>
    <text evidence="12">Binds 1 [4Fe-4S] cluster.</text>
</comment>
<dbReference type="Proteomes" id="UP000777784">
    <property type="component" value="Unassembled WGS sequence"/>
</dbReference>
<dbReference type="GO" id="GO:0050136">
    <property type="term" value="F:NADH dehydrogenase (quinone) (non-electrogenic) activity"/>
    <property type="evidence" value="ECO:0007669"/>
    <property type="project" value="UniProtKB-UniRule"/>
</dbReference>
<dbReference type="Pfam" id="PF01058">
    <property type="entry name" value="Oxidored_q6"/>
    <property type="match status" value="1"/>
</dbReference>
<comment type="subunit">
    <text evidence="12">NDH-1 is composed of 14 different subunits. Subunits NuoB, C, D, E, F, and G constitute the peripheral sector of the complex.</text>
</comment>
<keyword evidence="9 12" id="KW-0411">Iron-sulfur</keyword>
<keyword evidence="4 12" id="KW-0004">4Fe-4S</keyword>
<organism evidence="15 16">
    <name type="scientific">Eiseniibacteriota bacterium</name>
    <dbReference type="NCBI Taxonomy" id="2212470"/>
    <lineage>
        <taxon>Bacteria</taxon>
        <taxon>Candidatus Eiseniibacteriota</taxon>
    </lineage>
</organism>
<evidence type="ECO:0000259" key="14">
    <source>
        <dbReference type="Pfam" id="PF01058"/>
    </source>
</evidence>
<dbReference type="PANTHER" id="PTHR11995">
    <property type="entry name" value="NADH DEHYDROGENASE"/>
    <property type="match status" value="1"/>
</dbReference>
<dbReference type="GO" id="GO:0051539">
    <property type="term" value="F:4 iron, 4 sulfur cluster binding"/>
    <property type="evidence" value="ECO:0007669"/>
    <property type="project" value="UniProtKB-KW"/>
</dbReference>
<feature type="binding site" evidence="12">
    <location>
        <position position="105"/>
    </location>
    <ligand>
        <name>[4Fe-4S] cluster</name>
        <dbReference type="ChEBI" id="CHEBI:49883"/>
    </ligand>
</feature>
<dbReference type="AlphaFoldDB" id="A0A948W259"/>
<feature type="binding site" evidence="12">
    <location>
        <position position="136"/>
    </location>
    <ligand>
        <name>[4Fe-4S] cluster</name>
        <dbReference type="ChEBI" id="CHEBI:49883"/>
    </ligand>
</feature>
<feature type="domain" description="NADH:ubiquinone oxidoreductase-like 20kDa subunit" evidence="14">
    <location>
        <begin position="39"/>
        <end position="149"/>
    </location>
</feature>
<gene>
    <name evidence="12" type="primary">nuoB</name>
    <name evidence="15" type="ORF">KJ970_01545</name>
</gene>
<keyword evidence="12" id="KW-0830">Ubiquinone</keyword>
<comment type="subcellular location">
    <subcellularLocation>
        <location evidence="12">Cell membrane</location>
        <topology evidence="12">Peripheral membrane protein</topology>
        <orientation evidence="12">Cytoplasmic side</orientation>
    </subcellularLocation>
</comment>
<keyword evidence="10 12" id="KW-0520">NAD</keyword>
<evidence type="ECO:0000256" key="8">
    <source>
        <dbReference type="ARBA" id="ARBA00023004"/>
    </source>
</evidence>
<keyword evidence="7 12" id="KW-1278">Translocase</keyword>
<comment type="catalytic activity">
    <reaction evidence="12">
        <text>a quinone + NADH + 5 H(+)(in) = a quinol + NAD(+) + 4 H(+)(out)</text>
        <dbReference type="Rhea" id="RHEA:57888"/>
        <dbReference type="ChEBI" id="CHEBI:15378"/>
        <dbReference type="ChEBI" id="CHEBI:24646"/>
        <dbReference type="ChEBI" id="CHEBI:57540"/>
        <dbReference type="ChEBI" id="CHEBI:57945"/>
        <dbReference type="ChEBI" id="CHEBI:132124"/>
    </reaction>
</comment>
<dbReference type="GO" id="GO:0048038">
    <property type="term" value="F:quinone binding"/>
    <property type="evidence" value="ECO:0007669"/>
    <property type="project" value="UniProtKB-KW"/>
</dbReference>
<feature type="binding site" evidence="12">
    <location>
        <position position="39"/>
    </location>
    <ligand>
        <name>[4Fe-4S] cluster</name>
        <dbReference type="ChEBI" id="CHEBI:49883"/>
    </ligand>
</feature>
<dbReference type="PANTHER" id="PTHR11995:SF33">
    <property type="entry name" value="NADH-QUINONE OXIDOREDUCTASE SUBUNIT B 2"/>
    <property type="match status" value="1"/>
</dbReference>
<dbReference type="GO" id="GO:0005886">
    <property type="term" value="C:plasma membrane"/>
    <property type="evidence" value="ECO:0007669"/>
    <property type="project" value="UniProtKB-SubCell"/>
</dbReference>
<keyword evidence="3 12" id="KW-1003">Cell membrane</keyword>
<evidence type="ECO:0000256" key="11">
    <source>
        <dbReference type="ARBA" id="ARBA00023136"/>
    </source>
</evidence>
<dbReference type="EC" id="7.1.1.-" evidence="12"/>
<evidence type="ECO:0000256" key="12">
    <source>
        <dbReference type="HAMAP-Rule" id="MF_01356"/>
    </source>
</evidence>
<name>A0A948W259_UNCEI</name>
<dbReference type="GO" id="GO:0008137">
    <property type="term" value="F:NADH dehydrogenase (ubiquinone) activity"/>
    <property type="evidence" value="ECO:0007669"/>
    <property type="project" value="InterPro"/>
</dbReference>
<evidence type="ECO:0000256" key="3">
    <source>
        <dbReference type="ARBA" id="ARBA00022475"/>
    </source>
</evidence>
<dbReference type="GO" id="GO:0005506">
    <property type="term" value="F:iron ion binding"/>
    <property type="evidence" value="ECO:0007669"/>
    <property type="project" value="UniProtKB-UniRule"/>
</dbReference>
<dbReference type="GO" id="GO:0015990">
    <property type="term" value="P:electron transport coupled proton transport"/>
    <property type="evidence" value="ECO:0007669"/>
    <property type="project" value="TreeGrafter"/>
</dbReference>